<dbReference type="Gene3D" id="3.10.330.10">
    <property type="match status" value="1"/>
</dbReference>
<dbReference type="InterPro" id="IPR003593">
    <property type="entry name" value="AAA+_ATPase"/>
</dbReference>
<dbReference type="InterPro" id="IPR050168">
    <property type="entry name" value="AAA_ATPase_domain"/>
</dbReference>
<dbReference type="SMART" id="SM01073">
    <property type="entry name" value="CDC48_N"/>
    <property type="match status" value="1"/>
</dbReference>
<dbReference type="FunFam" id="3.40.50.300:FF:000018">
    <property type="entry name" value="Cell division control 48"/>
    <property type="match status" value="1"/>
</dbReference>
<accession>A0A495VCH2</accession>
<dbReference type="SMART" id="SM00382">
    <property type="entry name" value="AAA"/>
    <property type="match status" value="2"/>
</dbReference>
<dbReference type="Proteomes" id="UP000274556">
    <property type="component" value="Unassembled WGS sequence"/>
</dbReference>
<evidence type="ECO:0000256" key="3">
    <source>
        <dbReference type="ARBA" id="ARBA00022741"/>
    </source>
</evidence>
<feature type="domain" description="AAA+ ATPase" evidence="6">
    <location>
        <begin position="217"/>
        <end position="353"/>
    </location>
</feature>
<dbReference type="OrthoDB" id="9809379at2"/>
<dbReference type="Gene3D" id="1.10.8.60">
    <property type="match status" value="2"/>
</dbReference>
<dbReference type="InterPro" id="IPR003338">
    <property type="entry name" value="CDC4_N-term_subdom"/>
</dbReference>
<evidence type="ECO:0000313" key="10">
    <source>
        <dbReference type="Proteomes" id="UP000274556"/>
    </source>
</evidence>
<keyword evidence="2" id="KW-0677">Repeat</keyword>
<dbReference type="CDD" id="cd19511">
    <property type="entry name" value="RecA-like_CDC48_r2-like"/>
    <property type="match status" value="1"/>
</dbReference>
<dbReference type="EMBL" id="RBXL01000001">
    <property type="protein sequence ID" value="RKT46125.1"/>
    <property type="molecule type" value="Genomic_DNA"/>
</dbReference>
<evidence type="ECO:0000256" key="2">
    <source>
        <dbReference type="ARBA" id="ARBA00022737"/>
    </source>
</evidence>
<dbReference type="Pfam" id="PF17862">
    <property type="entry name" value="AAA_lid_3"/>
    <property type="match status" value="2"/>
</dbReference>
<dbReference type="Pfam" id="PF02359">
    <property type="entry name" value="CDC48_N"/>
    <property type="match status" value="1"/>
</dbReference>
<dbReference type="AlphaFoldDB" id="A0A495VCH2"/>
<dbReference type="PANTHER" id="PTHR23077:SF171">
    <property type="entry name" value="NUCLEAR VALOSIN-CONTAINING PROTEIN-LIKE"/>
    <property type="match status" value="1"/>
</dbReference>
<keyword evidence="10" id="KW-1185">Reference proteome</keyword>
<evidence type="ECO:0000256" key="1">
    <source>
        <dbReference type="ARBA" id="ARBA00009833"/>
    </source>
</evidence>
<protein>
    <submittedName>
        <fullName evidence="9">Transitional endoplasmic reticulum ATPase</fullName>
    </submittedName>
</protein>
<dbReference type="InterPro" id="IPR004201">
    <property type="entry name" value="Cdc48_dom2"/>
</dbReference>
<dbReference type="GO" id="GO:0005737">
    <property type="term" value="C:cytoplasm"/>
    <property type="evidence" value="ECO:0007669"/>
    <property type="project" value="UniProtKB-ARBA"/>
</dbReference>
<dbReference type="Gene3D" id="3.40.50.300">
    <property type="entry name" value="P-loop containing nucleotide triphosphate hydrolases"/>
    <property type="match status" value="2"/>
</dbReference>
<dbReference type="Gene3D" id="2.40.40.20">
    <property type="match status" value="1"/>
</dbReference>
<dbReference type="SUPFAM" id="SSF52540">
    <property type="entry name" value="P-loop containing nucleoside triphosphate hydrolases"/>
    <property type="match status" value="2"/>
</dbReference>
<dbReference type="GO" id="GO:0016887">
    <property type="term" value="F:ATP hydrolysis activity"/>
    <property type="evidence" value="ECO:0007669"/>
    <property type="project" value="InterPro"/>
</dbReference>
<dbReference type="InterPro" id="IPR009010">
    <property type="entry name" value="Asp_de-COase-like_dom_sf"/>
</dbReference>
<reference evidence="9 10" key="1">
    <citation type="submission" date="2018-10" db="EMBL/GenBank/DDBJ databases">
        <title>Genomic Encyclopedia of Archaeal and Bacterial Type Strains, Phase II (KMG-II): from individual species to whole genera.</title>
        <authorList>
            <person name="Goeker M."/>
        </authorList>
    </citation>
    <scope>NUCLEOTIDE SEQUENCE [LARGE SCALE GENOMIC DNA]</scope>
    <source>
        <strain evidence="9 10">DSM 235</strain>
    </source>
</reference>
<evidence type="ECO:0000259" key="8">
    <source>
        <dbReference type="SMART" id="SM01073"/>
    </source>
</evidence>
<dbReference type="SMART" id="SM01072">
    <property type="entry name" value="CDC48_2"/>
    <property type="match status" value="1"/>
</dbReference>
<dbReference type="InterPro" id="IPR003960">
    <property type="entry name" value="ATPase_AAA_CS"/>
</dbReference>
<name>A0A495VCH2_9GAMM</name>
<evidence type="ECO:0000256" key="4">
    <source>
        <dbReference type="ARBA" id="ARBA00022840"/>
    </source>
</evidence>
<dbReference type="InterPro" id="IPR041569">
    <property type="entry name" value="AAA_lid_3"/>
</dbReference>
<feature type="domain" description="AAA+ ATPase" evidence="6">
    <location>
        <begin position="490"/>
        <end position="628"/>
    </location>
</feature>
<dbReference type="InterPro" id="IPR005938">
    <property type="entry name" value="AAA_ATPase_CDC48"/>
</dbReference>
<keyword evidence="3 5" id="KW-0547">Nucleotide-binding</keyword>
<evidence type="ECO:0000256" key="5">
    <source>
        <dbReference type="RuleBase" id="RU003651"/>
    </source>
</evidence>
<dbReference type="Pfam" id="PF02933">
    <property type="entry name" value="CDC48_2"/>
    <property type="match status" value="1"/>
</dbReference>
<comment type="similarity">
    <text evidence="1">Belongs to the AAA ATPase family. CDC48 subfamily.</text>
</comment>
<sequence>MSESNELRLKVSEALSKDVGRAFARMDPADMARLGVAIGDIVEIEGKRPAVCKVLPAFKDIRGQGRVQLDGISRDNAGAALDEFVVLRVTAHAPADRITLAPTTVTPTDRDLPYIGSLLDGLPVREGDRVRVTLFGSRSTDFRVVATAPRGTVIINPTTQLTISGPKGQKASATSGARNPVSYEDIGGLKPQLQRIREMIELPLRHPELFERLGIDAPKGVLMRGPPGCGKTLIARTIADEAEANFFAVSGPEVIHKFYGESEAHLRKIFEEASAKGPSIIFLDEIDAIAPRREGTLGEVEKRVVAQLLALMDGLSQRRNVIVIAATNLPNMIDPALRRPGRFDREIEIPIPDRDGRLEILEIHSRGMPLAEDVSMRHLADVTHGFVGADLQGLCREAAMLCLRRLMPELDLTLGTVPYERLATLEIRMGDFLAALHDVEPSAVREVFVEIPDVTWEDVGGLHETKDRLKEAVAWPLKYPELFEQAGVRPPKGILLDGPPGCGKTMLAKAVASETKVNVISVKGPALMSKYVGESERGVREIFHKARQAAPCIMFFDEIDALVPARGGSASDNHVGERVLSQFLAEMDGIEDLRGVLVLGATNRADMLDPAILRPGRFDQVIRIPLPDDESRQEIFKVHLRGKPLGGGIDVDALVAGSTGFSGAEVSAVCSRAALAAVRRAVSSLDGPPDSERTEHIDVRIEMSDLTDALSSMRP</sequence>
<proteinExistence type="inferred from homology"/>
<dbReference type="FunFam" id="3.40.50.300:FF:000012">
    <property type="entry name" value="Transitional endoplasmic reticulum ATPase"/>
    <property type="match status" value="1"/>
</dbReference>
<keyword evidence="4 5" id="KW-0067">ATP-binding</keyword>
<comment type="caution">
    <text evidence="9">The sequence shown here is derived from an EMBL/GenBank/DDBJ whole genome shotgun (WGS) entry which is preliminary data.</text>
</comment>
<dbReference type="InterPro" id="IPR027417">
    <property type="entry name" value="P-loop_NTPase"/>
</dbReference>
<feature type="domain" description="CDC48 N-terminal subdomain" evidence="8">
    <location>
        <begin position="8"/>
        <end position="93"/>
    </location>
</feature>
<dbReference type="InterPro" id="IPR003959">
    <property type="entry name" value="ATPase_AAA_core"/>
</dbReference>
<dbReference type="NCBIfam" id="TIGR01243">
    <property type="entry name" value="CDC48"/>
    <property type="match status" value="1"/>
</dbReference>
<dbReference type="PANTHER" id="PTHR23077">
    <property type="entry name" value="AAA-FAMILY ATPASE"/>
    <property type="match status" value="1"/>
</dbReference>
<dbReference type="FunFam" id="1.10.8.60:FF:000057">
    <property type="entry name" value="AAA family ATPase, CDC48 subfamily"/>
    <property type="match status" value="1"/>
</dbReference>
<organism evidence="9 10">
    <name type="scientific">Thiocapsa rosea</name>
    <dbReference type="NCBI Taxonomy" id="69360"/>
    <lineage>
        <taxon>Bacteria</taxon>
        <taxon>Pseudomonadati</taxon>
        <taxon>Pseudomonadota</taxon>
        <taxon>Gammaproteobacteria</taxon>
        <taxon>Chromatiales</taxon>
        <taxon>Chromatiaceae</taxon>
        <taxon>Thiocapsa</taxon>
    </lineage>
</organism>
<gene>
    <name evidence="9" type="ORF">BDD21_3623</name>
</gene>
<evidence type="ECO:0000313" key="9">
    <source>
        <dbReference type="EMBL" id="RKT46125.1"/>
    </source>
</evidence>
<dbReference type="PROSITE" id="PS00674">
    <property type="entry name" value="AAA"/>
    <property type="match status" value="2"/>
</dbReference>
<dbReference type="SUPFAM" id="SSF50692">
    <property type="entry name" value="ADC-like"/>
    <property type="match status" value="1"/>
</dbReference>
<dbReference type="Pfam" id="PF00004">
    <property type="entry name" value="AAA"/>
    <property type="match status" value="2"/>
</dbReference>
<feature type="domain" description="CDC48" evidence="7">
    <location>
        <begin position="107"/>
        <end position="170"/>
    </location>
</feature>
<evidence type="ECO:0000259" key="7">
    <source>
        <dbReference type="SMART" id="SM01072"/>
    </source>
</evidence>
<dbReference type="SUPFAM" id="SSF54585">
    <property type="entry name" value="Cdc48 domain 2-like"/>
    <property type="match status" value="1"/>
</dbReference>
<evidence type="ECO:0000259" key="6">
    <source>
        <dbReference type="SMART" id="SM00382"/>
    </source>
</evidence>
<dbReference type="InterPro" id="IPR029067">
    <property type="entry name" value="CDC48_domain_2-like_sf"/>
</dbReference>
<dbReference type="FunFam" id="2.40.40.20:FF:000007">
    <property type="entry name" value="AAA family ATPase"/>
    <property type="match status" value="1"/>
</dbReference>
<dbReference type="RefSeq" id="WP_120798288.1">
    <property type="nucleotide sequence ID" value="NZ_RBXL01000001.1"/>
</dbReference>
<dbReference type="GO" id="GO:0005524">
    <property type="term" value="F:ATP binding"/>
    <property type="evidence" value="ECO:0007669"/>
    <property type="project" value="UniProtKB-KW"/>
</dbReference>